<evidence type="ECO:0000256" key="8">
    <source>
        <dbReference type="SAM" id="MobiDB-lite"/>
    </source>
</evidence>
<dbReference type="EMBL" id="FNMW01000001">
    <property type="protein sequence ID" value="SDW76728.1"/>
    <property type="molecule type" value="Genomic_DNA"/>
</dbReference>
<protein>
    <submittedName>
        <fullName evidence="10">Type VII secretion protein EsaA, N-terminal domain-containing protein</fullName>
    </submittedName>
</protein>
<evidence type="ECO:0000256" key="4">
    <source>
        <dbReference type="ARBA" id="ARBA00022692"/>
    </source>
</evidence>
<evidence type="ECO:0000256" key="5">
    <source>
        <dbReference type="ARBA" id="ARBA00022989"/>
    </source>
</evidence>
<keyword evidence="4 9" id="KW-0812">Transmembrane</keyword>
<dbReference type="Proteomes" id="UP000182107">
    <property type="component" value="Unassembled WGS sequence"/>
</dbReference>
<name>A0AAE8HLI9_STREI</name>
<proteinExistence type="inferred from homology"/>
<comment type="subcellular location">
    <subcellularLocation>
        <location evidence="1">Cell membrane</location>
        <topology evidence="1">Multi-pass membrane protein</topology>
    </subcellularLocation>
</comment>
<feature type="coiled-coil region" evidence="7">
    <location>
        <begin position="327"/>
        <end position="361"/>
    </location>
</feature>
<feature type="compositionally biased region" description="Polar residues" evidence="8">
    <location>
        <begin position="536"/>
        <end position="549"/>
    </location>
</feature>
<keyword evidence="7" id="KW-0175">Coiled coil</keyword>
<feature type="compositionally biased region" description="Basic and acidic residues" evidence="8">
    <location>
        <begin position="522"/>
        <end position="535"/>
    </location>
</feature>
<evidence type="ECO:0000313" key="11">
    <source>
        <dbReference type="Proteomes" id="UP000182107"/>
    </source>
</evidence>
<evidence type="ECO:0000256" key="9">
    <source>
        <dbReference type="SAM" id="Phobius"/>
    </source>
</evidence>
<keyword evidence="6 9" id="KW-0472">Membrane</keyword>
<dbReference type="RefSeq" id="WP_074603154.1">
    <property type="nucleotide sequence ID" value="NZ_FNMW01000001.1"/>
</dbReference>
<feature type="transmembrane region" description="Helical" evidence="9">
    <location>
        <begin position="12"/>
        <end position="32"/>
    </location>
</feature>
<keyword evidence="5 9" id="KW-1133">Transmembrane helix</keyword>
<accession>A0AAE8HLI9</accession>
<feature type="transmembrane region" description="Helical" evidence="9">
    <location>
        <begin position="903"/>
        <end position="923"/>
    </location>
</feature>
<evidence type="ECO:0000256" key="6">
    <source>
        <dbReference type="ARBA" id="ARBA00023136"/>
    </source>
</evidence>
<sequence length="932" mass="100586">MKKIKIKPSIVVIAFSVFISILAISSGVFVYTQDKEVSVTDKAKKDEQLTVALVNEDAGGNLNNVNYNFGQEFTNLLTNAGDSKENWVTMPRSLAESKYSDGSADVIIYISNDFSDKILQLESFNPSQAKIGYKVKKSTDTVKEKNVESQVGTYLNLINQRVIKMYFSSVIGNLDDAKRNVANIVNDQETSYTSLSNYIYTPSNAASQNLGGLTSYATALQSGNKAFEDSQANFTKGVFEMLNSTSNGLNGELPEVKSFVDLQADIAKSNVATANTAISDQFKTDTDLYNNLNDNALSSLNKFYAPSAITSESNGGNTVYNLFANSISDYNGIIENYRSQVENTRNRLMDLLNQVQGTRSKVSEQYFNADLGLDKNNYLGIGNREDRKSAIKGDVQNQITNQQVKDALANQIKSSLGGTLPSEYEGEIANLMGSIDVNSADYNALFSKLESMGAITSDEVAAYQAKLGLLNQYQAVKGVTTAGGATYSFLTAEDAKPSQSNVVSINVAPTSTQVTTTQVSDSAKDASETESKDKQTNSQESTETKQDATTVAITDVSGGRVVFADDCSTSKQITSAQSLKIAYTFDSLAVGTHTINFNLKIGDSTIPMTYTTFVTDTADDVALVKEDLKAILAQLSNISTAAAMVQTLYGEPGQTDLSKINVANPSANSVVKMYGNLTYDNIAGLDIDNYKNSGLTLYTELTNEMTELQSAINDLPGLSDEHLPRNYFAQGLQSLVAWYNSAADSLNAEFSNWSHNQAKVLNVAPYGSGNADGTSLYVDASSGDALYSSISELVKSTSDNAQSTTSNYQALGTMTDQFTQLVSQVNTIQKDVDDTMANTNKLISSQAGNIQESTTYATNFSKVLKNARSGGTDNEAVMNFLSNPVNITKKTTSGVVAEKDNKIWIVVTALVSSILSIIVTYFLTKSSKPKSN</sequence>
<evidence type="ECO:0000256" key="3">
    <source>
        <dbReference type="ARBA" id="ARBA00022475"/>
    </source>
</evidence>
<keyword evidence="3" id="KW-1003">Cell membrane</keyword>
<gene>
    <name evidence="10" type="ORF">SAMN05216415_1392</name>
</gene>
<dbReference type="GO" id="GO:0005886">
    <property type="term" value="C:plasma membrane"/>
    <property type="evidence" value="ECO:0007669"/>
    <property type="project" value="UniProtKB-SubCell"/>
</dbReference>
<comment type="similarity">
    <text evidence="2">Belongs to the EsaA family.</text>
</comment>
<comment type="caution">
    <text evidence="10">The sequence shown here is derived from an EMBL/GenBank/DDBJ whole genome shotgun (WGS) entry which is preliminary data.</text>
</comment>
<evidence type="ECO:0000256" key="7">
    <source>
        <dbReference type="SAM" id="Coils"/>
    </source>
</evidence>
<dbReference type="InterPro" id="IPR023838">
    <property type="entry name" value="T7SS_EsaA"/>
</dbReference>
<evidence type="ECO:0000256" key="1">
    <source>
        <dbReference type="ARBA" id="ARBA00004651"/>
    </source>
</evidence>
<organism evidence="10 11">
    <name type="scientific">Streptococcus equinus</name>
    <name type="common">Streptococcus bovis</name>
    <dbReference type="NCBI Taxonomy" id="1335"/>
    <lineage>
        <taxon>Bacteria</taxon>
        <taxon>Bacillati</taxon>
        <taxon>Bacillota</taxon>
        <taxon>Bacilli</taxon>
        <taxon>Lactobacillales</taxon>
        <taxon>Streptococcaceae</taxon>
        <taxon>Streptococcus</taxon>
    </lineage>
</organism>
<reference evidence="10 11" key="1">
    <citation type="submission" date="2016-10" db="EMBL/GenBank/DDBJ databases">
        <authorList>
            <person name="Varghese N."/>
            <person name="Submissions S."/>
        </authorList>
    </citation>
    <scope>NUCLEOTIDE SEQUENCE [LARGE SCALE GENOMIC DNA]</scope>
    <source>
        <strain evidence="10 11">Sb17</strain>
    </source>
</reference>
<evidence type="ECO:0000256" key="2">
    <source>
        <dbReference type="ARBA" id="ARBA00008338"/>
    </source>
</evidence>
<feature type="region of interest" description="Disordered" evidence="8">
    <location>
        <begin position="514"/>
        <end position="549"/>
    </location>
</feature>
<dbReference type="NCBIfam" id="TIGR03929">
    <property type="entry name" value="T7_esaA_Nterm"/>
    <property type="match status" value="1"/>
</dbReference>
<evidence type="ECO:0000313" key="10">
    <source>
        <dbReference type="EMBL" id="SDW76728.1"/>
    </source>
</evidence>
<dbReference type="AlphaFoldDB" id="A0AAE8HLI9"/>